<evidence type="ECO:0000259" key="3">
    <source>
        <dbReference type="Pfam" id="PF12928"/>
    </source>
</evidence>
<keyword evidence="2" id="KW-0819">tRNA processing</keyword>
<dbReference type="InterPro" id="IPR024337">
    <property type="entry name" value="tRNA_splic_suSen54"/>
</dbReference>
<dbReference type="PANTHER" id="PTHR21027:SF1">
    <property type="entry name" value="TRNA-SPLICING ENDONUCLEASE SUBUNIT SEN54"/>
    <property type="match status" value="1"/>
</dbReference>
<sequence>MNSNIVLSGSELFKNHLTCDHSVPQKGGSKEIEFDGSWMQAKRLSSYYEERHSLLKEQRTEKLGNLVQGIWNPEKYLIEFEREMGKFWSNMGFVDHKRKWLFPEEALFLMESNMLEVTYNDIPLSIEEAYNEFMSHGINLEEYQVYCHLRRHGYLVRRHQPLATDYEVSIKLNQHVTKSRKRKRKKKEMNRNIDIVDENINHITDGVCEEGLSMPVEKQRKKNEEECDITEDDDVDDDFFVSSDKKISSKTRTSDICGFTIDNNEEFIEEGLICDKNEKNQNKSKQFNNPVETEFDSLHCDINKFCSTKTSPKSSLEQTKWDFSKIIFPNIANTDYVTVNVPLKQYLPEGIRIEESCEFNVLEHQSKYSLPRFDPVNPNDKDLHFSYADWVKTKTTVSASNWKEYKIKLKKAQQCVEKDSPADILWQGEVTPLTRPEDATSAANILSKLQVIQVFDEEILKREIPTELASSFKISFDVFLPDAKFKKTDPGKPNHRVCITRSTDDVPNLKDIHENTLKDGVPVHWAVLDNGDVAFYSFQQLNLPIDITIG</sequence>
<feature type="domain" description="tRNA-splicing endonuclease subunit Sen54 N-terminal" evidence="3">
    <location>
        <begin position="52"/>
        <end position="119"/>
    </location>
</feature>
<proteinExistence type="inferred from homology"/>
<evidence type="ECO:0000313" key="4">
    <source>
        <dbReference type="EMBL" id="KAK6170888.1"/>
    </source>
</evidence>
<dbReference type="EMBL" id="JAZGQO010000014">
    <property type="protein sequence ID" value="KAK6170888.1"/>
    <property type="molecule type" value="Genomic_DNA"/>
</dbReference>
<comment type="caution">
    <text evidence="4">The sequence shown here is derived from an EMBL/GenBank/DDBJ whole genome shotgun (WGS) entry which is preliminary data.</text>
</comment>
<evidence type="ECO:0000313" key="5">
    <source>
        <dbReference type="Proteomes" id="UP001347796"/>
    </source>
</evidence>
<reference evidence="4 5" key="1">
    <citation type="submission" date="2024-01" db="EMBL/GenBank/DDBJ databases">
        <title>The genome of the rayed Mediterranean limpet Patella caerulea (Linnaeus, 1758).</title>
        <authorList>
            <person name="Anh-Thu Weber A."/>
            <person name="Halstead-Nussloch G."/>
        </authorList>
    </citation>
    <scope>NUCLEOTIDE SEQUENCE [LARGE SCALE GENOMIC DNA]</scope>
    <source>
        <strain evidence="4">AATW-2023a</strain>
        <tissue evidence="4">Whole specimen</tissue>
    </source>
</reference>
<comment type="similarity">
    <text evidence="1">Belongs to the SEN54 family.</text>
</comment>
<protein>
    <recommendedName>
        <fullName evidence="3">tRNA-splicing endonuclease subunit Sen54 N-terminal domain-containing protein</fullName>
    </recommendedName>
</protein>
<dbReference type="Pfam" id="PF12928">
    <property type="entry name" value="tRNA_int_end_N2"/>
    <property type="match status" value="1"/>
</dbReference>
<dbReference type="GO" id="GO:0000379">
    <property type="term" value="P:tRNA-type intron splice site recognition and cleavage"/>
    <property type="evidence" value="ECO:0007669"/>
    <property type="project" value="TreeGrafter"/>
</dbReference>
<dbReference type="GO" id="GO:0000214">
    <property type="term" value="C:tRNA-intron endonuclease complex"/>
    <property type="evidence" value="ECO:0007669"/>
    <property type="project" value="TreeGrafter"/>
</dbReference>
<dbReference type="InterPro" id="IPR024336">
    <property type="entry name" value="tRNA_splic_suSen54_N"/>
</dbReference>
<gene>
    <name evidence="4" type="ORF">SNE40_019177</name>
</gene>
<accession>A0AAN8J8S9</accession>
<name>A0AAN8J8S9_PATCE</name>
<evidence type="ECO:0000256" key="1">
    <source>
        <dbReference type="ARBA" id="ARBA00005736"/>
    </source>
</evidence>
<dbReference type="PANTHER" id="PTHR21027">
    <property type="entry name" value="TRNA-SPLICING ENDONUCLEASE SUBUNIT SEN54"/>
    <property type="match status" value="1"/>
</dbReference>
<dbReference type="AlphaFoldDB" id="A0AAN8J8S9"/>
<evidence type="ECO:0000256" key="2">
    <source>
        <dbReference type="ARBA" id="ARBA00022694"/>
    </source>
</evidence>
<dbReference type="Proteomes" id="UP001347796">
    <property type="component" value="Unassembled WGS sequence"/>
</dbReference>
<keyword evidence="5" id="KW-1185">Reference proteome</keyword>
<organism evidence="4 5">
    <name type="scientific">Patella caerulea</name>
    <name type="common">Rayed Mediterranean limpet</name>
    <dbReference type="NCBI Taxonomy" id="87958"/>
    <lineage>
        <taxon>Eukaryota</taxon>
        <taxon>Metazoa</taxon>
        <taxon>Spiralia</taxon>
        <taxon>Lophotrochozoa</taxon>
        <taxon>Mollusca</taxon>
        <taxon>Gastropoda</taxon>
        <taxon>Patellogastropoda</taxon>
        <taxon>Patelloidea</taxon>
        <taxon>Patellidae</taxon>
        <taxon>Patella</taxon>
    </lineage>
</organism>